<dbReference type="OrthoDB" id="9805159at2"/>
<dbReference type="InterPro" id="IPR006047">
    <property type="entry name" value="GH13_cat_dom"/>
</dbReference>
<dbReference type="SMART" id="SM00642">
    <property type="entry name" value="Aamy"/>
    <property type="match status" value="1"/>
</dbReference>
<name>A0A4P9URC3_METBY</name>
<dbReference type="Pfam" id="PF14701">
    <property type="entry name" value="hDGE_amylase"/>
    <property type="match status" value="1"/>
</dbReference>
<sequence>MRMYNLFPLLAGHFGQWEVHLERAAAMRFDWVFVNPLQKTGASGSLYSIADYFQLNPLLVDPKSKKTAEQQLQALIQQAEKKYRIRFMTDLVLNHCAIDSPLLKQHPEWFVHEHGQVQRPFCLEDGGHKVVWEDLAQFDHGRSHDNGLYAYYRKIIESYIDLGFKGFRCDAAYQLAPELWRQLITDTKQKHPDVVFTAETLGCSAERTKQTAQAGFDYIFNSSKWWDFESPWLPEQYQLLRQAAPSISFPESHDTPRLFAESNGNAEALKQRYLFSAVFSSGVMMPMGYEYGFSKPLHVVHTRPEDWETTEVDLTEFITQVNTMKADYPVFQEEGPFNLIGYPQSPILFFWKASLSGQQEALILLNKDPWQRHEFSTPDLYQYVQSRAPFTDLSPEYPLAYVPSPYHFDLLPGMVRVMVTTQAV</sequence>
<dbReference type="Proteomes" id="UP000305881">
    <property type="component" value="Chromosome"/>
</dbReference>
<dbReference type="InterPro" id="IPR032792">
    <property type="entry name" value="AGL_glucanoTrfase"/>
</dbReference>
<dbReference type="Gene3D" id="3.20.20.80">
    <property type="entry name" value="Glycosidases"/>
    <property type="match status" value="2"/>
</dbReference>
<dbReference type="RefSeq" id="WP_026130326.1">
    <property type="nucleotide sequence ID" value="NZ_CP035467.1"/>
</dbReference>
<keyword evidence="3" id="KW-1185">Reference proteome</keyword>
<protein>
    <submittedName>
        <fullName evidence="2">Alpha-amylase</fullName>
    </submittedName>
</protein>
<dbReference type="STRING" id="675511.GCA_000341735_03717"/>
<dbReference type="GO" id="GO:0005975">
    <property type="term" value="P:carbohydrate metabolic process"/>
    <property type="evidence" value="ECO:0007669"/>
    <property type="project" value="InterPro"/>
</dbReference>
<evidence type="ECO:0000313" key="2">
    <source>
        <dbReference type="EMBL" id="QCW84029.1"/>
    </source>
</evidence>
<dbReference type="InterPro" id="IPR017853">
    <property type="entry name" value="GH"/>
</dbReference>
<dbReference type="EMBL" id="CP035467">
    <property type="protein sequence ID" value="QCW84029.1"/>
    <property type="molecule type" value="Genomic_DNA"/>
</dbReference>
<accession>A0A4P9URC3</accession>
<organism evidence="2 3">
    <name type="scientific">Methylotuvimicrobium buryatense</name>
    <name type="common">Methylomicrobium buryatense</name>
    <dbReference type="NCBI Taxonomy" id="95641"/>
    <lineage>
        <taxon>Bacteria</taxon>
        <taxon>Pseudomonadati</taxon>
        <taxon>Pseudomonadota</taxon>
        <taxon>Gammaproteobacteria</taxon>
        <taxon>Methylococcales</taxon>
        <taxon>Methylococcaceae</taxon>
        <taxon>Methylotuvimicrobium</taxon>
    </lineage>
</organism>
<dbReference type="SUPFAM" id="SSF51445">
    <property type="entry name" value="(Trans)glycosidases"/>
    <property type="match status" value="1"/>
</dbReference>
<gene>
    <name evidence="2" type="ORF">EQU24_18625</name>
</gene>
<dbReference type="KEGG" id="mbur:EQU24_18625"/>
<evidence type="ECO:0000313" key="3">
    <source>
        <dbReference type="Proteomes" id="UP000305881"/>
    </source>
</evidence>
<reference evidence="3" key="1">
    <citation type="journal article" date="2019" name="J. Bacteriol.">
        <title>A Mutagenic Screen Identifies a TonB-Dependent Receptor Required for the Lanthanide Metal Switch in the Type I Methanotroph 'Methylotuvimicrobium buryatense' 5GB1C.</title>
        <authorList>
            <person name="Groom J.D."/>
            <person name="Ford S.M."/>
            <person name="Pesesky M.W."/>
            <person name="Lidstrom M.E."/>
        </authorList>
    </citation>
    <scope>NUCLEOTIDE SEQUENCE [LARGE SCALE GENOMIC DNA]</scope>
    <source>
        <strain evidence="3">5GB1C</strain>
    </source>
</reference>
<feature type="domain" description="Glycosyl hydrolase family 13 catalytic" evidence="1">
    <location>
        <begin position="16"/>
        <end position="325"/>
    </location>
</feature>
<dbReference type="PANTHER" id="PTHR47786:SF2">
    <property type="entry name" value="GLYCOSYL HYDROLASE FAMILY 13 CATALYTIC DOMAIN-CONTAINING PROTEIN"/>
    <property type="match status" value="1"/>
</dbReference>
<dbReference type="AlphaFoldDB" id="A0A4P9URC3"/>
<proteinExistence type="predicted"/>
<dbReference type="PANTHER" id="PTHR47786">
    <property type="entry name" value="ALPHA-1,4-GLUCAN:MALTOSE-1-PHOSPHATE MALTOSYLTRANSFERASE"/>
    <property type="match status" value="1"/>
</dbReference>
<evidence type="ECO:0000259" key="1">
    <source>
        <dbReference type="SMART" id="SM00642"/>
    </source>
</evidence>